<evidence type="ECO:0000313" key="3">
    <source>
        <dbReference type="Proteomes" id="UP001447188"/>
    </source>
</evidence>
<dbReference type="Proteomes" id="UP001447188">
    <property type="component" value="Unassembled WGS sequence"/>
</dbReference>
<organism evidence="2 3">
    <name type="scientific">Discina gigas</name>
    <dbReference type="NCBI Taxonomy" id="1032678"/>
    <lineage>
        <taxon>Eukaryota</taxon>
        <taxon>Fungi</taxon>
        <taxon>Dikarya</taxon>
        <taxon>Ascomycota</taxon>
        <taxon>Pezizomycotina</taxon>
        <taxon>Pezizomycetes</taxon>
        <taxon>Pezizales</taxon>
        <taxon>Discinaceae</taxon>
        <taxon>Discina</taxon>
    </lineage>
</organism>
<keyword evidence="3" id="KW-1185">Reference proteome</keyword>
<evidence type="ECO:0000256" key="1">
    <source>
        <dbReference type="SAM" id="SignalP"/>
    </source>
</evidence>
<feature type="signal peptide" evidence="1">
    <location>
        <begin position="1"/>
        <end position="20"/>
    </location>
</feature>
<sequence length="108" mass="11530">MRFQSIVFLASALTFVYVSAVPTDTRRDTTLIGRTAVPSADLEKRACVKNGCECAQGIKQGQYCGVGGLYECNPTGGCCFYGFAEKCKGFAYVEKPETIGGAKPKIIG</sequence>
<name>A0ABR3GKC4_9PEZI</name>
<accession>A0ABR3GKC4</accession>
<dbReference type="EMBL" id="JBBBZM010000051">
    <property type="protein sequence ID" value="KAL0636388.1"/>
    <property type="molecule type" value="Genomic_DNA"/>
</dbReference>
<protein>
    <submittedName>
        <fullName evidence="2">Uncharacterized protein</fullName>
    </submittedName>
</protein>
<proteinExistence type="predicted"/>
<reference evidence="2 3" key="1">
    <citation type="submission" date="2024-02" db="EMBL/GenBank/DDBJ databases">
        <title>Discinaceae phylogenomics.</title>
        <authorList>
            <person name="Dirks A.C."/>
            <person name="James T.Y."/>
        </authorList>
    </citation>
    <scope>NUCLEOTIDE SEQUENCE [LARGE SCALE GENOMIC DNA]</scope>
    <source>
        <strain evidence="2 3">ACD0624</strain>
    </source>
</reference>
<keyword evidence="1" id="KW-0732">Signal</keyword>
<evidence type="ECO:0000313" key="2">
    <source>
        <dbReference type="EMBL" id="KAL0636388.1"/>
    </source>
</evidence>
<comment type="caution">
    <text evidence="2">The sequence shown here is derived from an EMBL/GenBank/DDBJ whole genome shotgun (WGS) entry which is preliminary data.</text>
</comment>
<feature type="chain" id="PRO_5046381701" evidence="1">
    <location>
        <begin position="21"/>
        <end position="108"/>
    </location>
</feature>
<gene>
    <name evidence="2" type="ORF">Q9L58_004638</name>
</gene>